<organism evidence="1 2">
    <name type="scientific">Dongia mobilis</name>
    <dbReference type="NCBI Taxonomy" id="578943"/>
    <lineage>
        <taxon>Bacteria</taxon>
        <taxon>Pseudomonadati</taxon>
        <taxon>Pseudomonadota</taxon>
        <taxon>Alphaproteobacteria</taxon>
        <taxon>Rhodospirillales</taxon>
        <taxon>Dongiaceae</taxon>
        <taxon>Dongia</taxon>
    </lineage>
</organism>
<accession>A0A4R6WNB1</accession>
<dbReference type="RefSeq" id="WP_133613783.1">
    <property type="nucleotide sequence ID" value="NZ_SNYW01000008.1"/>
</dbReference>
<keyword evidence="2" id="KW-1185">Reference proteome</keyword>
<sequence>MRHDPTDPYPAADPLEAAMREALLARGQSVSDDFQPSGVAASDPLAEALGAAFTPPPRAEDYVIRLPRAIEPDRALEAAARSWFHAAGLPQGLVNGIVAAYCRRLEAPSGDVESARADLARAELAREWGEACDSRIALARSVIARCAGQGEIAAILAESGLGNDPWLIRSLAALAEAQQGKAGGPA</sequence>
<name>A0A4R6WNB1_9PROT</name>
<dbReference type="Proteomes" id="UP000295783">
    <property type="component" value="Unassembled WGS sequence"/>
</dbReference>
<proteinExistence type="predicted"/>
<evidence type="ECO:0000313" key="1">
    <source>
        <dbReference type="EMBL" id="TDQ82512.1"/>
    </source>
</evidence>
<protein>
    <submittedName>
        <fullName evidence="1">Uncharacterized protein</fullName>
    </submittedName>
</protein>
<dbReference type="AlphaFoldDB" id="A0A4R6WNB1"/>
<comment type="caution">
    <text evidence="1">The sequence shown here is derived from an EMBL/GenBank/DDBJ whole genome shotgun (WGS) entry which is preliminary data.</text>
</comment>
<evidence type="ECO:0000313" key="2">
    <source>
        <dbReference type="Proteomes" id="UP000295783"/>
    </source>
</evidence>
<reference evidence="1 2" key="1">
    <citation type="submission" date="2019-03" db="EMBL/GenBank/DDBJ databases">
        <title>Genomic Encyclopedia of Type Strains, Phase III (KMG-III): the genomes of soil and plant-associated and newly described type strains.</title>
        <authorList>
            <person name="Whitman W."/>
        </authorList>
    </citation>
    <scope>NUCLEOTIDE SEQUENCE [LARGE SCALE GENOMIC DNA]</scope>
    <source>
        <strain evidence="1 2">CGMCC 1.7660</strain>
    </source>
</reference>
<gene>
    <name evidence="1" type="ORF">A8950_2335</name>
</gene>
<dbReference type="EMBL" id="SNYW01000008">
    <property type="protein sequence ID" value="TDQ82512.1"/>
    <property type="molecule type" value="Genomic_DNA"/>
</dbReference>